<dbReference type="EMBL" id="OV121133">
    <property type="protein sequence ID" value="CAH0550476.1"/>
    <property type="molecule type" value="Genomic_DNA"/>
</dbReference>
<feature type="chain" id="PRO_5040360369" evidence="2">
    <location>
        <begin position="19"/>
        <end position="369"/>
    </location>
</feature>
<feature type="signal peptide" evidence="2">
    <location>
        <begin position="1"/>
        <end position="18"/>
    </location>
</feature>
<sequence>MTFIYILLCFVFILTVNCREVNITEGGYTWVPKIDDTSLDIITDEGYSIEVNILKCNLTGDTGAYLQITSENIHTDGLTFTHTVPKNYTFIISTNTAKAMLEPGTGTDKQFGDLSVKFKRVGEPPTTTTEAPTTDVTFPTPTNESRLLTVYLNNNPDDFKDAAVLSSLKTSLMRMAIRYSSLADFVLLENITDKNILIEKITECPKIWRGSTQCAELTFAVPIIIDPALSKYKGYQLKSDQLKIMWQSLAAEYLEKFTIYMQPDVYKLNLIWYLTVGFFVVTFCIGLIVFRVVILKMASWMHSKDYDGNISNEDPITKSSFSSPNIIQETPQLFEYDFYQENDLLDEVDFRGFENNAYDPEEEDNCTEI</sequence>
<organism evidence="3 4">
    <name type="scientific">Brassicogethes aeneus</name>
    <name type="common">Rape pollen beetle</name>
    <name type="synonym">Meligethes aeneus</name>
    <dbReference type="NCBI Taxonomy" id="1431903"/>
    <lineage>
        <taxon>Eukaryota</taxon>
        <taxon>Metazoa</taxon>
        <taxon>Ecdysozoa</taxon>
        <taxon>Arthropoda</taxon>
        <taxon>Hexapoda</taxon>
        <taxon>Insecta</taxon>
        <taxon>Pterygota</taxon>
        <taxon>Neoptera</taxon>
        <taxon>Endopterygota</taxon>
        <taxon>Coleoptera</taxon>
        <taxon>Polyphaga</taxon>
        <taxon>Cucujiformia</taxon>
        <taxon>Nitidulidae</taxon>
        <taxon>Meligethinae</taxon>
        <taxon>Brassicogethes</taxon>
    </lineage>
</organism>
<feature type="transmembrane region" description="Helical" evidence="1">
    <location>
        <begin position="270"/>
        <end position="294"/>
    </location>
</feature>
<proteinExistence type="predicted"/>
<protein>
    <submittedName>
        <fullName evidence="3">Uncharacterized protein</fullName>
    </submittedName>
</protein>
<dbReference type="Proteomes" id="UP001154078">
    <property type="component" value="Chromosome 2"/>
</dbReference>
<keyword evidence="2" id="KW-0732">Signal</keyword>
<evidence type="ECO:0000256" key="2">
    <source>
        <dbReference type="SAM" id="SignalP"/>
    </source>
</evidence>
<name>A0A9P0AX46_BRAAE</name>
<evidence type="ECO:0000313" key="3">
    <source>
        <dbReference type="EMBL" id="CAH0550476.1"/>
    </source>
</evidence>
<evidence type="ECO:0000313" key="4">
    <source>
        <dbReference type="Proteomes" id="UP001154078"/>
    </source>
</evidence>
<keyword evidence="1" id="KW-1133">Transmembrane helix</keyword>
<evidence type="ECO:0000256" key="1">
    <source>
        <dbReference type="SAM" id="Phobius"/>
    </source>
</evidence>
<keyword evidence="4" id="KW-1185">Reference proteome</keyword>
<dbReference type="AlphaFoldDB" id="A0A9P0AX46"/>
<keyword evidence="1" id="KW-0472">Membrane</keyword>
<keyword evidence="1" id="KW-0812">Transmembrane</keyword>
<gene>
    <name evidence="3" type="ORF">MELIAE_LOCUS3281</name>
</gene>
<accession>A0A9P0AX46</accession>
<dbReference type="OrthoDB" id="6128690at2759"/>
<reference evidence="3" key="1">
    <citation type="submission" date="2021-12" db="EMBL/GenBank/DDBJ databases">
        <authorList>
            <person name="King R."/>
        </authorList>
    </citation>
    <scope>NUCLEOTIDE SEQUENCE</scope>
</reference>